<proteinExistence type="predicted"/>
<dbReference type="CDD" id="cd03214">
    <property type="entry name" value="ABC_Iron-Siderophores_B12_Hemin"/>
    <property type="match status" value="1"/>
</dbReference>
<organism evidence="6 7">
    <name type="scientific">Dissulfurirhabdus thermomarina</name>
    <dbReference type="NCBI Taxonomy" id="1765737"/>
    <lineage>
        <taxon>Bacteria</taxon>
        <taxon>Deltaproteobacteria</taxon>
        <taxon>Dissulfurirhabdaceae</taxon>
        <taxon>Dissulfurirhabdus</taxon>
    </lineage>
</organism>
<dbReference type="SUPFAM" id="SSF52540">
    <property type="entry name" value="P-loop containing nucleoside triphosphate hydrolases"/>
    <property type="match status" value="1"/>
</dbReference>
<keyword evidence="7" id="KW-1185">Reference proteome</keyword>
<dbReference type="InterPro" id="IPR003593">
    <property type="entry name" value="AAA+_ATPase"/>
</dbReference>
<dbReference type="PANTHER" id="PTHR42794:SF1">
    <property type="entry name" value="HEMIN IMPORT ATP-BINDING PROTEIN HMUV"/>
    <property type="match status" value="1"/>
</dbReference>
<evidence type="ECO:0000313" key="6">
    <source>
        <dbReference type="EMBL" id="NDY43403.1"/>
    </source>
</evidence>
<keyword evidence="4" id="KW-1278">Translocase</keyword>
<reference evidence="6 7" key="1">
    <citation type="submission" date="2020-02" db="EMBL/GenBank/DDBJ databases">
        <title>Comparative genomics of sulfur disproportionating microorganisms.</title>
        <authorList>
            <person name="Ward L.M."/>
            <person name="Bertran E."/>
            <person name="Johnston D.T."/>
        </authorList>
    </citation>
    <scope>NUCLEOTIDE SEQUENCE [LARGE SCALE GENOMIC DNA]</scope>
    <source>
        <strain evidence="6 7">DSM 100025</strain>
    </source>
</reference>
<dbReference type="PROSITE" id="PS50893">
    <property type="entry name" value="ABC_TRANSPORTER_2"/>
    <property type="match status" value="1"/>
</dbReference>
<dbReference type="AlphaFoldDB" id="A0A6N9TTH8"/>
<dbReference type="Gene3D" id="3.40.50.300">
    <property type="entry name" value="P-loop containing nucleotide triphosphate hydrolases"/>
    <property type="match status" value="1"/>
</dbReference>
<feature type="domain" description="ABC transporter" evidence="5">
    <location>
        <begin position="2"/>
        <end position="210"/>
    </location>
</feature>
<dbReference type="Proteomes" id="UP000469346">
    <property type="component" value="Unassembled WGS sequence"/>
</dbReference>
<keyword evidence="2" id="KW-0547">Nucleotide-binding</keyword>
<keyword evidence="1" id="KW-0813">Transport</keyword>
<evidence type="ECO:0000256" key="3">
    <source>
        <dbReference type="ARBA" id="ARBA00022840"/>
    </source>
</evidence>
<dbReference type="SMART" id="SM00382">
    <property type="entry name" value="AAA"/>
    <property type="match status" value="1"/>
</dbReference>
<dbReference type="PANTHER" id="PTHR42794">
    <property type="entry name" value="HEMIN IMPORT ATP-BINDING PROTEIN HMUV"/>
    <property type="match status" value="1"/>
</dbReference>
<protein>
    <submittedName>
        <fullName evidence="6">ABC transporter ATP-binding protein</fullName>
    </submittedName>
</protein>
<dbReference type="InterPro" id="IPR003439">
    <property type="entry name" value="ABC_transporter-like_ATP-bd"/>
</dbReference>
<dbReference type="Pfam" id="PF00005">
    <property type="entry name" value="ABC_tran"/>
    <property type="match status" value="1"/>
</dbReference>
<dbReference type="FunFam" id="3.40.50.300:FF:000134">
    <property type="entry name" value="Iron-enterobactin ABC transporter ATP-binding protein"/>
    <property type="match status" value="1"/>
</dbReference>
<comment type="caution">
    <text evidence="6">The sequence shown here is derived from an EMBL/GenBank/DDBJ whole genome shotgun (WGS) entry which is preliminary data.</text>
</comment>
<evidence type="ECO:0000256" key="1">
    <source>
        <dbReference type="ARBA" id="ARBA00022448"/>
    </source>
</evidence>
<keyword evidence="3 6" id="KW-0067">ATP-binding</keyword>
<evidence type="ECO:0000256" key="4">
    <source>
        <dbReference type="ARBA" id="ARBA00022967"/>
    </source>
</evidence>
<sequence>MVGLLGPNGSGKTTLLHALLGLVPLAGGEIRLWGRDIHRLTARERARRAALVPQGTGPAFPYPAAEVVLMGRYPHLRPWRGYTERDAAAARSAMDRAGVAPLAERPVTELSGGERQGVLVARSLAQEAPLLLLDEAVSAMDIHRKIELFDLFAEMNRREGATVVAVLHDLNLAALYCRRIVFLRHGRVHADGAAGEVLTPGVIEAVYGTRVLVETHPVTGRPVVCFIPGGSRGTGG</sequence>
<evidence type="ECO:0000313" key="7">
    <source>
        <dbReference type="Proteomes" id="UP000469346"/>
    </source>
</evidence>
<dbReference type="EMBL" id="JAAGRR010000164">
    <property type="protein sequence ID" value="NDY43403.1"/>
    <property type="molecule type" value="Genomic_DNA"/>
</dbReference>
<gene>
    <name evidence="6" type="ORF">G3N55_11195</name>
</gene>
<evidence type="ECO:0000256" key="2">
    <source>
        <dbReference type="ARBA" id="ARBA00022741"/>
    </source>
</evidence>
<accession>A0A6N9TTH8</accession>
<evidence type="ECO:0000259" key="5">
    <source>
        <dbReference type="PROSITE" id="PS50893"/>
    </source>
</evidence>
<dbReference type="GO" id="GO:0005524">
    <property type="term" value="F:ATP binding"/>
    <property type="evidence" value="ECO:0007669"/>
    <property type="project" value="UniProtKB-KW"/>
</dbReference>
<dbReference type="InterPro" id="IPR027417">
    <property type="entry name" value="P-loop_NTPase"/>
</dbReference>
<name>A0A6N9TTH8_DISTH</name>
<dbReference type="GO" id="GO:0016887">
    <property type="term" value="F:ATP hydrolysis activity"/>
    <property type="evidence" value="ECO:0007669"/>
    <property type="project" value="InterPro"/>
</dbReference>